<dbReference type="Proteomes" id="UP001234297">
    <property type="component" value="Chromosome 2"/>
</dbReference>
<protein>
    <submittedName>
        <fullName evidence="1">Uncharacterized protein</fullName>
    </submittedName>
</protein>
<evidence type="ECO:0000313" key="1">
    <source>
        <dbReference type="EMBL" id="KAJ8642839.1"/>
    </source>
</evidence>
<gene>
    <name evidence="1" type="ORF">MRB53_004587</name>
</gene>
<organism evidence="1 2">
    <name type="scientific">Persea americana</name>
    <name type="common">Avocado</name>
    <dbReference type="NCBI Taxonomy" id="3435"/>
    <lineage>
        <taxon>Eukaryota</taxon>
        <taxon>Viridiplantae</taxon>
        <taxon>Streptophyta</taxon>
        <taxon>Embryophyta</taxon>
        <taxon>Tracheophyta</taxon>
        <taxon>Spermatophyta</taxon>
        <taxon>Magnoliopsida</taxon>
        <taxon>Magnoliidae</taxon>
        <taxon>Laurales</taxon>
        <taxon>Lauraceae</taxon>
        <taxon>Persea</taxon>
    </lineage>
</organism>
<evidence type="ECO:0000313" key="2">
    <source>
        <dbReference type="Proteomes" id="UP001234297"/>
    </source>
</evidence>
<sequence length="407" mass="44015">MEGQTISRAVADRCAVVTGANKGIGLGICRQLASNGIMVILTARDEKRGLEAVKQLKESGLSNVVFHQLDVKDSVSIASLADFIKTQFGKLDILLFLHMASELEGQTTFHPVANRCAVVTGANKGIGLGICRQLASNGIMVILTARDEKRGLEAVRQLKESGLSNVVFHQLDVKDSVSIASLADFIKTQFGKLDILVNNAGVGGIIADGDALRALNLGPDSLEGEKASSLKGVMQQTFEKAEECMAINYYGCKEVTEALIPLILLSNSARIVNVSSEMGQLKFLSNEMAKEVLGAADGLTEEKVDEVLQWFLKDFKEDLLEPKGWPTFLSTYCVSKAALNAYTRILAKKFPTFRINCVNPGFVKTDINFNIGILTVEEGAKGPVMLALIPDDGPTGLFYNQMEVSTY</sequence>
<keyword evidence="2" id="KW-1185">Reference proteome</keyword>
<comment type="caution">
    <text evidence="1">The sequence shown here is derived from an EMBL/GenBank/DDBJ whole genome shotgun (WGS) entry which is preliminary data.</text>
</comment>
<reference evidence="1 2" key="1">
    <citation type="journal article" date="2022" name="Hortic Res">
        <title>A haplotype resolved chromosomal level avocado genome allows analysis of novel avocado genes.</title>
        <authorList>
            <person name="Nath O."/>
            <person name="Fletcher S.J."/>
            <person name="Hayward A."/>
            <person name="Shaw L.M."/>
            <person name="Masouleh A.K."/>
            <person name="Furtado A."/>
            <person name="Henry R.J."/>
            <person name="Mitter N."/>
        </authorList>
    </citation>
    <scope>NUCLEOTIDE SEQUENCE [LARGE SCALE GENOMIC DNA]</scope>
    <source>
        <strain evidence="2">cv. Hass</strain>
    </source>
</reference>
<dbReference type="EMBL" id="CM056810">
    <property type="protein sequence ID" value="KAJ8642839.1"/>
    <property type="molecule type" value="Genomic_DNA"/>
</dbReference>
<name>A0ACC2MBX5_PERAE</name>
<accession>A0ACC2MBX5</accession>
<proteinExistence type="predicted"/>